<evidence type="ECO:0000256" key="1">
    <source>
        <dbReference type="SAM" id="Phobius"/>
    </source>
</evidence>
<dbReference type="Proteomes" id="UP000280834">
    <property type="component" value="Unassembled WGS sequence"/>
</dbReference>
<dbReference type="Gene3D" id="6.10.250.2810">
    <property type="match status" value="1"/>
</dbReference>
<dbReference type="InterPro" id="IPR006029">
    <property type="entry name" value="Neurotrans-gated_channel_TM"/>
</dbReference>
<reference evidence="5" key="1">
    <citation type="submission" date="2017-02" db="UniProtKB">
        <authorList>
            <consortium name="WormBaseParasite"/>
        </authorList>
    </citation>
    <scope>IDENTIFICATION</scope>
</reference>
<keyword evidence="1" id="KW-0812">Transmembrane</keyword>
<dbReference type="GO" id="GO:0006811">
    <property type="term" value="P:monoatomic ion transport"/>
    <property type="evidence" value="ECO:0007669"/>
    <property type="project" value="InterPro"/>
</dbReference>
<sequence length="213" mass="25453">MIFAIYPVYRKQENKLINSSAKKINSSFQVSYVKSLDIFLGTCYFIVFASLLEYATIGYLMERYRNSLVDNRATATTCFYELTENSPIIQRIRAMELRNYTFNNESENDFEVPLLIRRSKNQFRLRSAMIRMSANKCLCSCLRIRPSQVLLTLEQSYNFNFRLISYREFYFRHFSLLFTLFIGQFIYIFDIVFDINYNVIYQNCPINKKLILH</sequence>
<dbReference type="AlphaFoldDB" id="A0A0R3QVH1"/>
<protein>
    <submittedName>
        <fullName evidence="5">Neur_chan_memb domain-containing protein</fullName>
    </submittedName>
</protein>
<evidence type="ECO:0000313" key="5">
    <source>
        <dbReference type="WBParaSite" id="BTMF_0001172901-mRNA-1"/>
    </source>
</evidence>
<accession>A0A0R3QVH1</accession>
<feature type="transmembrane region" description="Helical" evidence="1">
    <location>
        <begin position="169"/>
        <end position="189"/>
    </location>
</feature>
<dbReference type="GO" id="GO:0016020">
    <property type="term" value="C:membrane"/>
    <property type="evidence" value="ECO:0007669"/>
    <property type="project" value="InterPro"/>
</dbReference>
<keyword evidence="1" id="KW-0472">Membrane</keyword>
<dbReference type="Pfam" id="PF02932">
    <property type="entry name" value="Neur_chan_memb"/>
    <property type="match status" value="1"/>
</dbReference>
<evidence type="ECO:0000313" key="3">
    <source>
        <dbReference type="EMBL" id="VDO33050.1"/>
    </source>
</evidence>
<dbReference type="WBParaSite" id="BTMF_0001172901-mRNA-1">
    <property type="protein sequence ID" value="BTMF_0001172901-mRNA-1"/>
    <property type="gene ID" value="BTMF_0001172901"/>
</dbReference>
<dbReference type="SUPFAM" id="SSF90112">
    <property type="entry name" value="Neurotransmitter-gated ion-channel transmembrane pore"/>
    <property type="match status" value="1"/>
</dbReference>
<feature type="domain" description="Neurotransmitter-gated ion-channel transmembrane" evidence="2">
    <location>
        <begin position="29"/>
        <end position="67"/>
    </location>
</feature>
<keyword evidence="4" id="KW-1185">Reference proteome</keyword>
<evidence type="ECO:0000313" key="4">
    <source>
        <dbReference type="Proteomes" id="UP000280834"/>
    </source>
</evidence>
<dbReference type="EMBL" id="UZAG01017138">
    <property type="protein sequence ID" value="VDO33050.1"/>
    <property type="molecule type" value="Genomic_DNA"/>
</dbReference>
<dbReference type="STRING" id="42155.A0A0R3QVH1"/>
<dbReference type="InterPro" id="IPR036719">
    <property type="entry name" value="Neuro-gated_channel_TM_sf"/>
</dbReference>
<organism evidence="5">
    <name type="scientific">Brugia timori</name>
    <dbReference type="NCBI Taxonomy" id="42155"/>
    <lineage>
        <taxon>Eukaryota</taxon>
        <taxon>Metazoa</taxon>
        <taxon>Ecdysozoa</taxon>
        <taxon>Nematoda</taxon>
        <taxon>Chromadorea</taxon>
        <taxon>Rhabditida</taxon>
        <taxon>Spirurina</taxon>
        <taxon>Spiruromorpha</taxon>
        <taxon>Filarioidea</taxon>
        <taxon>Onchocercidae</taxon>
        <taxon>Brugia</taxon>
    </lineage>
</organism>
<name>A0A0R3QVH1_9BILA</name>
<reference evidence="3 4" key="2">
    <citation type="submission" date="2018-11" db="EMBL/GenBank/DDBJ databases">
        <authorList>
            <consortium name="Pathogen Informatics"/>
        </authorList>
    </citation>
    <scope>NUCLEOTIDE SEQUENCE [LARGE SCALE GENOMIC DNA]</scope>
</reference>
<feature type="transmembrane region" description="Helical" evidence="1">
    <location>
        <begin position="38"/>
        <end position="61"/>
    </location>
</feature>
<evidence type="ECO:0000259" key="2">
    <source>
        <dbReference type="Pfam" id="PF02932"/>
    </source>
</evidence>
<gene>
    <name evidence="3" type="ORF">BTMF_LOCUS9757</name>
</gene>
<keyword evidence="1" id="KW-1133">Transmembrane helix</keyword>
<proteinExistence type="predicted"/>